<dbReference type="Gene3D" id="1.20.5.110">
    <property type="match status" value="1"/>
</dbReference>
<evidence type="ECO:0000256" key="2">
    <source>
        <dbReference type="PROSITE-ProRule" id="PRU00339"/>
    </source>
</evidence>
<comment type="similarity">
    <text evidence="1">Belongs to the CpoB family.</text>
</comment>
<dbReference type="AlphaFoldDB" id="A0A0F4PL79"/>
<dbReference type="GO" id="GO:0070206">
    <property type="term" value="P:protein trimerization"/>
    <property type="evidence" value="ECO:0007669"/>
    <property type="project" value="InterPro"/>
</dbReference>
<dbReference type="NCBIfam" id="TIGR02795">
    <property type="entry name" value="tol_pal_ybgF"/>
    <property type="match status" value="1"/>
</dbReference>
<dbReference type="GO" id="GO:0016740">
    <property type="term" value="F:transferase activity"/>
    <property type="evidence" value="ECO:0007669"/>
    <property type="project" value="UniProtKB-KW"/>
</dbReference>
<reference evidence="6 8" key="2">
    <citation type="submission" date="2017-12" db="EMBL/GenBank/DDBJ databases">
        <authorList>
            <person name="Paulsen S."/>
            <person name="Gram L.K."/>
        </authorList>
    </citation>
    <scope>NUCLEOTIDE SEQUENCE [LARGE SCALE GENOMIC DNA]</scope>
    <source>
        <strain evidence="6 8">S2897</strain>
    </source>
</reference>
<sequence precursor="true">MKPKIILAALLMSGSTQVWAAPAPVSEASASESSVEKRLSRLEQMMQTRNLLQADLQQQLDLLQDEVSQLRGVTEEHSYKLEKVLQRQRELYQEIENRVSAAYSQQQQPSYDDGYSTSSAATTSDSAANSAAPMSSNLSENEAYDKAVKLIMQDKRYDAAIPEFQAFLQTYPESVYVPNAHYWLGQLLTIKGDTSGAKGHFETVVNQYTDSNKRADAMLKLGTLEQQQGQLAKAKQLFNKVIAEYPNTTAAKLATERVSKL</sequence>
<name>A0A0F4PL79_9GAMM</name>
<dbReference type="InterPro" id="IPR034706">
    <property type="entry name" value="CpoB"/>
</dbReference>
<dbReference type="Pfam" id="PF16331">
    <property type="entry name" value="TolA_bind_tri"/>
    <property type="match status" value="1"/>
</dbReference>
<dbReference type="SUPFAM" id="SSF48452">
    <property type="entry name" value="TPR-like"/>
    <property type="match status" value="1"/>
</dbReference>
<evidence type="ECO:0000313" key="6">
    <source>
        <dbReference type="EMBL" id="TMP88657.1"/>
    </source>
</evidence>
<keyword evidence="5" id="KW-0808">Transferase</keyword>
<dbReference type="InterPro" id="IPR019734">
    <property type="entry name" value="TPR_rpt"/>
</dbReference>
<reference evidence="8" key="3">
    <citation type="submission" date="2019-06" db="EMBL/GenBank/DDBJ databases">
        <title>Co-occurence of chitin degradation, pigmentation and bioactivity in marine Pseudoalteromonas.</title>
        <authorList>
            <person name="Sonnenschein E.C."/>
            <person name="Bech P.K."/>
        </authorList>
    </citation>
    <scope>NUCLEOTIDE SEQUENCE [LARGE SCALE GENOMIC DNA]</scope>
    <source>
        <strain evidence="8">S2897</strain>
    </source>
</reference>
<comment type="caution">
    <text evidence="5">The sequence shown here is derived from an EMBL/GenBank/DDBJ whole genome shotgun (WGS) entry which is preliminary data.</text>
</comment>
<dbReference type="Pfam" id="PF13174">
    <property type="entry name" value="TPR_6"/>
    <property type="match status" value="1"/>
</dbReference>
<dbReference type="EMBL" id="PNCG01000002">
    <property type="protein sequence ID" value="TMP88657.1"/>
    <property type="molecule type" value="Genomic_DNA"/>
</dbReference>
<evidence type="ECO:0000256" key="1">
    <source>
        <dbReference type="HAMAP-Rule" id="MF_02066"/>
    </source>
</evidence>
<feature type="signal peptide" evidence="1">
    <location>
        <begin position="1"/>
        <end position="20"/>
    </location>
</feature>
<feature type="region of interest" description="Disordered" evidence="3">
    <location>
        <begin position="102"/>
        <end position="139"/>
    </location>
</feature>
<keyword evidence="2" id="KW-0802">TPR repeat</keyword>
<dbReference type="InterPro" id="IPR032519">
    <property type="entry name" value="YbgF_tri"/>
</dbReference>
<evidence type="ECO:0000259" key="4">
    <source>
        <dbReference type="Pfam" id="PF16331"/>
    </source>
</evidence>
<dbReference type="OrthoDB" id="9768142at2"/>
<proteinExistence type="inferred from homology"/>
<evidence type="ECO:0000313" key="5">
    <source>
        <dbReference type="EMBL" id="KJY94966.1"/>
    </source>
</evidence>
<accession>A0A0F4PL79</accession>
<keyword evidence="1" id="KW-0131">Cell cycle</keyword>
<keyword evidence="1" id="KW-0732">Signal</keyword>
<dbReference type="InterPro" id="IPR014162">
    <property type="entry name" value="CpoB_C"/>
</dbReference>
<evidence type="ECO:0000313" key="8">
    <source>
        <dbReference type="Proteomes" id="UP000305874"/>
    </source>
</evidence>
<dbReference type="eggNOG" id="COG1729">
    <property type="taxonomic scope" value="Bacteria"/>
</dbReference>
<dbReference type="STRING" id="151081.TW72_18495"/>
<dbReference type="InterPro" id="IPR011990">
    <property type="entry name" value="TPR-like_helical_dom_sf"/>
</dbReference>
<evidence type="ECO:0000256" key="3">
    <source>
        <dbReference type="SAM" id="MobiDB-lite"/>
    </source>
</evidence>
<reference evidence="5 7" key="1">
    <citation type="journal article" date="2015" name="BMC Genomics">
        <title>Genome mining reveals unlocked bioactive potential of marine Gram-negative bacteria.</title>
        <authorList>
            <person name="Machado H."/>
            <person name="Sonnenschein E.C."/>
            <person name="Melchiorsen J."/>
            <person name="Gram L."/>
        </authorList>
    </citation>
    <scope>NUCLEOTIDE SEQUENCE [LARGE SCALE GENOMIC DNA]</scope>
    <source>
        <strain evidence="5 7">S3137</strain>
    </source>
</reference>
<keyword evidence="1" id="KW-0574">Periplasm</keyword>
<dbReference type="GO" id="GO:0030288">
    <property type="term" value="C:outer membrane-bounded periplasmic space"/>
    <property type="evidence" value="ECO:0007669"/>
    <property type="project" value="UniProtKB-UniRule"/>
</dbReference>
<feature type="chain" id="PRO_5034815617" description="Cell division coordinator CpoB" evidence="1">
    <location>
        <begin position="21"/>
        <end position="261"/>
    </location>
</feature>
<comment type="subcellular location">
    <subcellularLocation>
        <location evidence="1">Periplasm</location>
    </subcellularLocation>
</comment>
<dbReference type="PATRIC" id="fig|151081.8.peg.581"/>
<dbReference type="Proteomes" id="UP000305874">
    <property type="component" value="Unassembled WGS sequence"/>
</dbReference>
<protein>
    <recommendedName>
        <fullName evidence="1">Cell division coordinator CpoB</fullName>
    </recommendedName>
</protein>
<dbReference type="RefSeq" id="WP_045978437.1">
    <property type="nucleotide sequence ID" value="NZ_CP023396.1"/>
</dbReference>
<dbReference type="Proteomes" id="UP000033664">
    <property type="component" value="Unassembled WGS sequence"/>
</dbReference>
<comment type="function">
    <text evidence="1">Mediates coordination of peptidoglycan synthesis and outer membrane constriction during cell division.</text>
</comment>
<feature type="domain" description="YbgF trimerisation" evidence="4">
    <location>
        <begin position="34"/>
        <end position="108"/>
    </location>
</feature>
<feature type="repeat" description="TPR" evidence="2">
    <location>
        <begin position="215"/>
        <end position="248"/>
    </location>
</feature>
<reference evidence="6" key="4">
    <citation type="submission" date="2019-09" db="EMBL/GenBank/DDBJ databases">
        <title>Co-occurence of chitin degradation, pigmentation and bioactivity in marine Pseudoalteromonas.</title>
        <authorList>
            <person name="Sonnenschein E.C."/>
            <person name="Bech P.K."/>
        </authorList>
    </citation>
    <scope>NUCLEOTIDE SEQUENCE</scope>
    <source>
        <strain evidence="6">S2897</strain>
    </source>
</reference>
<organism evidence="5 7">
    <name type="scientific">Pseudoalteromonas ruthenica</name>
    <dbReference type="NCBI Taxonomy" id="151081"/>
    <lineage>
        <taxon>Bacteria</taxon>
        <taxon>Pseudomonadati</taxon>
        <taxon>Pseudomonadota</taxon>
        <taxon>Gammaproteobacteria</taxon>
        <taxon>Alteromonadales</taxon>
        <taxon>Pseudoalteromonadaceae</taxon>
        <taxon>Pseudoalteromonas</taxon>
    </lineage>
</organism>
<dbReference type="EMBL" id="JXXZ01000025">
    <property type="protein sequence ID" value="KJY94966.1"/>
    <property type="molecule type" value="Genomic_DNA"/>
</dbReference>
<dbReference type="GO" id="GO:0043093">
    <property type="term" value="P:FtsZ-dependent cytokinesis"/>
    <property type="evidence" value="ECO:0007669"/>
    <property type="project" value="UniProtKB-UniRule"/>
</dbReference>
<dbReference type="HAMAP" id="MF_02066">
    <property type="entry name" value="CpoB"/>
    <property type="match status" value="1"/>
</dbReference>
<dbReference type="Gene3D" id="1.25.40.10">
    <property type="entry name" value="Tetratricopeptide repeat domain"/>
    <property type="match status" value="1"/>
</dbReference>
<keyword evidence="1" id="KW-0132">Cell division</keyword>
<dbReference type="PROSITE" id="PS50005">
    <property type="entry name" value="TPR"/>
    <property type="match status" value="1"/>
</dbReference>
<gene>
    <name evidence="6" type="primary">ygbF</name>
    <name evidence="1" type="synonym">cpoB</name>
    <name evidence="6" type="ORF">CWC05_04320</name>
    <name evidence="5" type="ORF">TW72_18495</name>
</gene>
<evidence type="ECO:0000313" key="7">
    <source>
        <dbReference type="Proteomes" id="UP000033664"/>
    </source>
</evidence>
<keyword evidence="7" id="KW-1185">Reference proteome</keyword>
<dbReference type="GeneID" id="58230490"/>